<keyword evidence="1 2" id="KW-0732">Signal</keyword>
<dbReference type="Pfam" id="PF13505">
    <property type="entry name" value="OMP_b-brl"/>
    <property type="match status" value="1"/>
</dbReference>
<evidence type="ECO:0000313" key="4">
    <source>
        <dbReference type="EMBL" id="SEG28133.1"/>
    </source>
</evidence>
<dbReference type="Gene3D" id="2.40.160.20">
    <property type="match status" value="1"/>
</dbReference>
<dbReference type="SUPFAM" id="SSF56925">
    <property type="entry name" value="OMPA-like"/>
    <property type="match status" value="1"/>
</dbReference>
<reference evidence="5" key="1">
    <citation type="submission" date="2016-10" db="EMBL/GenBank/DDBJ databases">
        <authorList>
            <person name="Varghese N."/>
            <person name="Submissions S."/>
        </authorList>
    </citation>
    <scope>NUCLEOTIDE SEQUENCE [LARGE SCALE GENOMIC DNA]</scope>
    <source>
        <strain evidence="5">DSM 17298</strain>
    </source>
</reference>
<protein>
    <submittedName>
        <fullName evidence="4">Outer membrane protein beta-barrel domain-containing protein</fullName>
    </submittedName>
</protein>
<accession>A0A1H5YV55</accession>
<dbReference type="InterPro" id="IPR027385">
    <property type="entry name" value="Beta-barrel_OMP"/>
</dbReference>
<feature type="domain" description="Outer membrane protein beta-barrel" evidence="3">
    <location>
        <begin position="7"/>
        <end position="201"/>
    </location>
</feature>
<evidence type="ECO:0000256" key="1">
    <source>
        <dbReference type="ARBA" id="ARBA00022729"/>
    </source>
</evidence>
<dbReference type="AlphaFoldDB" id="A0A1H5YV55"/>
<evidence type="ECO:0000313" key="5">
    <source>
        <dbReference type="Proteomes" id="UP000236736"/>
    </source>
</evidence>
<sequence length="212" mass="24164">MKRITLVILVLSLWSMETNAQMQKGFWMLEGSAGLERSRMTNLADDEKFDPTTGYSFHPKVGYFVANNYALGVSGLFGNSWFRNKDYDQNLPNEFKKSNEFTYGGGLFLRKYMPINEDLSFFAEAGSEIFWVKPRVVYNEPTGVESGLSRRTLSAQAVLGLQYLISPKLGVHMQTNLIHYEKTKFLQEGNSSQSEFKAGFMIQPRFGITLFL</sequence>
<dbReference type="EMBL" id="FNVR01000022">
    <property type="protein sequence ID" value="SEG28133.1"/>
    <property type="molecule type" value="Genomic_DNA"/>
</dbReference>
<evidence type="ECO:0000259" key="3">
    <source>
        <dbReference type="Pfam" id="PF13505"/>
    </source>
</evidence>
<dbReference type="InterPro" id="IPR011250">
    <property type="entry name" value="OMP/PagP_B-barrel"/>
</dbReference>
<dbReference type="OrthoDB" id="945117at2"/>
<name>A0A1H5YV55_9BACT</name>
<organism evidence="4 5">
    <name type="scientific">Algoriphagus boritolerans DSM 17298 = JCM 18970</name>
    <dbReference type="NCBI Taxonomy" id="1120964"/>
    <lineage>
        <taxon>Bacteria</taxon>
        <taxon>Pseudomonadati</taxon>
        <taxon>Bacteroidota</taxon>
        <taxon>Cytophagia</taxon>
        <taxon>Cytophagales</taxon>
        <taxon>Cyclobacteriaceae</taxon>
        <taxon>Algoriphagus</taxon>
    </lineage>
</organism>
<dbReference type="STRING" id="1120964.GCA_001313265_04870"/>
<proteinExistence type="predicted"/>
<evidence type="ECO:0000256" key="2">
    <source>
        <dbReference type="SAM" id="SignalP"/>
    </source>
</evidence>
<feature type="chain" id="PRO_5009290930" evidence="2">
    <location>
        <begin position="21"/>
        <end position="212"/>
    </location>
</feature>
<keyword evidence="5" id="KW-1185">Reference proteome</keyword>
<feature type="signal peptide" evidence="2">
    <location>
        <begin position="1"/>
        <end position="20"/>
    </location>
</feature>
<dbReference type="Proteomes" id="UP000236736">
    <property type="component" value="Unassembled WGS sequence"/>
</dbReference>
<gene>
    <name evidence="4" type="ORF">SAMN03080598_03192</name>
</gene>
<dbReference type="RefSeq" id="WP_103925815.1">
    <property type="nucleotide sequence ID" value="NZ_FNVR01000022.1"/>
</dbReference>